<evidence type="ECO:0000313" key="9">
    <source>
        <dbReference type="Proteomes" id="UP001558652"/>
    </source>
</evidence>
<dbReference type="InterPro" id="IPR050859">
    <property type="entry name" value="Class-I_PLP-dep_aminotransf"/>
</dbReference>
<dbReference type="AlphaFoldDB" id="A0ABD0XS50"/>
<protein>
    <recommendedName>
        <fullName evidence="7">Aminotransferase class I/classII large domain-containing protein</fullName>
    </recommendedName>
</protein>
<sequence>MMSEPGMISFGGGNPATEAFPSKEIRAISDNLLAEEPGQVLQYSLTEGYPALREQGKKYLNRNFDIVKEQDTVIVTTGSQQVMDLLGKIICNEGDVIATENPAFMGALNAFRSYGAKLVGIDMEPDGVNLAQLEAVLSAPQKPKVFYTIPNFQNPTGITTSLEKRQAVYELCAKYGVLILEDDPYGALRISGSPIAPIKSFDTAGIVMHASSFSKVLAPGMRLAMCAGPSELMAKMALAKQVSDVHTTLWSQRVCERFLALHDMEKHLERVSGIYRKKANLMISEFERLMGGRIKFNRPEGGMFVWVTLPDNIDTAEFVRRCLEKKLMLVPGNAFTVDENAKVQSVRTNFSTPTEEQIKAGAQIMASVLDELS</sequence>
<dbReference type="PANTHER" id="PTHR42790:SF19">
    <property type="entry name" value="KYNURENINE_ALPHA-AMINOADIPATE AMINOTRANSFERASE, MITOCHONDRIAL"/>
    <property type="match status" value="1"/>
</dbReference>
<dbReference type="InterPro" id="IPR015421">
    <property type="entry name" value="PyrdxlP-dep_Trfase_major"/>
</dbReference>
<name>A0ABD0XS50_9HEMI</name>
<dbReference type="Proteomes" id="UP001558652">
    <property type="component" value="Unassembled WGS sequence"/>
</dbReference>
<proteinExistence type="inferred from homology"/>
<dbReference type="InterPro" id="IPR004839">
    <property type="entry name" value="Aminotransferase_I/II_large"/>
</dbReference>
<keyword evidence="5" id="KW-0808">Transferase</keyword>
<keyword evidence="9" id="KW-1185">Reference proteome</keyword>
<evidence type="ECO:0000256" key="5">
    <source>
        <dbReference type="ARBA" id="ARBA00022679"/>
    </source>
</evidence>
<gene>
    <name evidence="8" type="ORF">AAG570_014010</name>
</gene>
<dbReference type="InterPro" id="IPR015424">
    <property type="entry name" value="PyrdxlP-dep_Trfase"/>
</dbReference>
<organism evidence="8 9">
    <name type="scientific">Ranatra chinensis</name>
    <dbReference type="NCBI Taxonomy" id="642074"/>
    <lineage>
        <taxon>Eukaryota</taxon>
        <taxon>Metazoa</taxon>
        <taxon>Ecdysozoa</taxon>
        <taxon>Arthropoda</taxon>
        <taxon>Hexapoda</taxon>
        <taxon>Insecta</taxon>
        <taxon>Pterygota</taxon>
        <taxon>Neoptera</taxon>
        <taxon>Paraneoptera</taxon>
        <taxon>Hemiptera</taxon>
        <taxon>Heteroptera</taxon>
        <taxon>Panheteroptera</taxon>
        <taxon>Nepomorpha</taxon>
        <taxon>Nepidae</taxon>
        <taxon>Ranatrinae</taxon>
        <taxon>Ranatra</taxon>
    </lineage>
</organism>
<dbReference type="EMBL" id="JBFDAA010000044">
    <property type="protein sequence ID" value="KAL1110004.1"/>
    <property type="molecule type" value="Genomic_DNA"/>
</dbReference>
<keyword evidence="4" id="KW-0032">Aminotransferase</keyword>
<evidence type="ECO:0000256" key="2">
    <source>
        <dbReference type="ARBA" id="ARBA00007441"/>
    </source>
</evidence>
<comment type="caution">
    <text evidence="8">The sequence shown here is derived from an EMBL/GenBank/DDBJ whole genome shotgun (WGS) entry which is preliminary data.</text>
</comment>
<dbReference type="FunFam" id="3.40.640.10:FF:000053">
    <property type="entry name" value="Aminotransferase, class I"/>
    <property type="match status" value="1"/>
</dbReference>
<dbReference type="CDD" id="cd00609">
    <property type="entry name" value="AAT_like"/>
    <property type="match status" value="1"/>
</dbReference>
<evidence type="ECO:0000313" key="8">
    <source>
        <dbReference type="EMBL" id="KAL1110004.1"/>
    </source>
</evidence>
<reference evidence="8 9" key="1">
    <citation type="submission" date="2024-07" db="EMBL/GenBank/DDBJ databases">
        <title>Chromosome-level genome assembly of the water stick insect Ranatra chinensis (Heteroptera: Nepidae).</title>
        <authorList>
            <person name="Liu X."/>
        </authorList>
    </citation>
    <scope>NUCLEOTIDE SEQUENCE [LARGE SCALE GENOMIC DNA]</scope>
    <source>
        <strain evidence="8">Cailab_2021Rc</strain>
        <tissue evidence="8">Muscle</tissue>
    </source>
</reference>
<dbReference type="Pfam" id="PF00155">
    <property type="entry name" value="Aminotran_1_2"/>
    <property type="match status" value="1"/>
</dbReference>
<dbReference type="SUPFAM" id="SSF53383">
    <property type="entry name" value="PLP-dependent transferases"/>
    <property type="match status" value="1"/>
</dbReference>
<evidence type="ECO:0000256" key="3">
    <source>
        <dbReference type="ARBA" id="ARBA00011738"/>
    </source>
</evidence>
<evidence type="ECO:0000256" key="4">
    <source>
        <dbReference type="ARBA" id="ARBA00022576"/>
    </source>
</evidence>
<dbReference type="Gene3D" id="3.40.640.10">
    <property type="entry name" value="Type I PLP-dependent aspartate aminotransferase-like (Major domain)"/>
    <property type="match status" value="1"/>
</dbReference>
<feature type="domain" description="Aminotransferase class I/classII large" evidence="7">
    <location>
        <begin position="7"/>
        <end position="362"/>
    </location>
</feature>
<comment type="subunit">
    <text evidence="3">Homodimer.</text>
</comment>
<evidence type="ECO:0000256" key="1">
    <source>
        <dbReference type="ARBA" id="ARBA00001933"/>
    </source>
</evidence>
<accession>A0ABD0XS50</accession>
<dbReference type="InterPro" id="IPR015422">
    <property type="entry name" value="PyrdxlP-dep_Trfase_small"/>
</dbReference>
<evidence type="ECO:0000259" key="7">
    <source>
        <dbReference type="Pfam" id="PF00155"/>
    </source>
</evidence>
<dbReference type="GO" id="GO:0008483">
    <property type="term" value="F:transaminase activity"/>
    <property type="evidence" value="ECO:0007669"/>
    <property type="project" value="UniProtKB-KW"/>
</dbReference>
<dbReference type="Gene3D" id="3.90.1150.10">
    <property type="entry name" value="Aspartate Aminotransferase, domain 1"/>
    <property type="match status" value="1"/>
</dbReference>
<comment type="similarity">
    <text evidence="2">Belongs to the class-I pyridoxal-phosphate-dependent aminotransferase family.</text>
</comment>
<evidence type="ECO:0000256" key="6">
    <source>
        <dbReference type="ARBA" id="ARBA00022898"/>
    </source>
</evidence>
<keyword evidence="6" id="KW-0663">Pyridoxal phosphate</keyword>
<comment type="cofactor">
    <cofactor evidence="1">
        <name>pyridoxal 5'-phosphate</name>
        <dbReference type="ChEBI" id="CHEBI:597326"/>
    </cofactor>
</comment>
<dbReference type="PANTHER" id="PTHR42790">
    <property type="entry name" value="AMINOTRANSFERASE"/>
    <property type="match status" value="1"/>
</dbReference>